<dbReference type="PROSITE" id="PS00198">
    <property type="entry name" value="4FE4S_FER_1"/>
    <property type="match status" value="2"/>
</dbReference>
<organism evidence="5 6">
    <name type="scientific">Candidatus Ornithospirochaeta stercoravium</name>
    <dbReference type="NCBI Taxonomy" id="2840897"/>
    <lineage>
        <taxon>Bacteria</taxon>
        <taxon>Pseudomonadati</taxon>
        <taxon>Spirochaetota</taxon>
        <taxon>Spirochaetia</taxon>
        <taxon>Spirochaetales</taxon>
        <taxon>Spirochaetaceae</taxon>
        <taxon>Spirochaetaceae incertae sedis</taxon>
        <taxon>Candidatus Ornithospirochaeta</taxon>
    </lineage>
</organism>
<gene>
    <name evidence="5" type="ORF">IAA72_07525</name>
</gene>
<dbReference type="InterPro" id="IPR036812">
    <property type="entry name" value="NAD(P)_OxRdtase_dom_sf"/>
</dbReference>
<dbReference type="InterPro" id="IPR017900">
    <property type="entry name" value="4Fe4S_Fe_S_CS"/>
</dbReference>
<reference evidence="5" key="1">
    <citation type="submission" date="2020-10" db="EMBL/GenBank/DDBJ databases">
        <authorList>
            <person name="Gilroy R."/>
        </authorList>
    </citation>
    <scope>NUCLEOTIDE SEQUENCE</scope>
    <source>
        <strain evidence="5">14700</strain>
    </source>
</reference>
<evidence type="ECO:0000256" key="2">
    <source>
        <dbReference type="ARBA" id="ARBA00023004"/>
    </source>
</evidence>
<dbReference type="InterPro" id="IPR017896">
    <property type="entry name" value="4Fe4S_Fe-S-bd"/>
</dbReference>
<dbReference type="InterPro" id="IPR053135">
    <property type="entry name" value="AKR2_Oxidoreductase"/>
</dbReference>
<dbReference type="Proteomes" id="UP000810292">
    <property type="component" value="Unassembled WGS sequence"/>
</dbReference>
<dbReference type="InterPro" id="IPR020471">
    <property type="entry name" value="AKR"/>
</dbReference>
<proteinExistence type="predicted"/>
<feature type="domain" description="4Fe-4S ferredoxin-type" evidence="4">
    <location>
        <begin position="335"/>
        <end position="363"/>
    </location>
</feature>
<name>A0A9D9IC18_9SPIO</name>
<protein>
    <submittedName>
        <fullName evidence="5">Aldo/keto reductase</fullName>
    </submittedName>
</protein>
<evidence type="ECO:0000313" key="5">
    <source>
        <dbReference type="EMBL" id="MBO8469617.1"/>
    </source>
</evidence>
<dbReference type="GO" id="GO:0016491">
    <property type="term" value="F:oxidoreductase activity"/>
    <property type="evidence" value="ECO:0007669"/>
    <property type="project" value="InterPro"/>
</dbReference>
<accession>A0A9D9IC18</accession>
<dbReference type="CDD" id="cd19096">
    <property type="entry name" value="AKR_Fe-S_oxidoreductase"/>
    <property type="match status" value="1"/>
</dbReference>
<keyword evidence="2" id="KW-0408">Iron</keyword>
<reference evidence="5" key="2">
    <citation type="journal article" date="2021" name="PeerJ">
        <title>Extensive microbial diversity within the chicken gut microbiome revealed by metagenomics and culture.</title>
        <authorList>
            <person name="Gilroy R."/>
            <person name="Ravi A."/>
            <person name="Getino M."/>
            <person name="Pursley I."/>
            <person name="Horton D.L."/>
            <person name="Alikhan N.F."/>
            <person name="Baker D."/>
            <person name="Gharbi K."/>
            <person name="Hall N."/>
            <person name="Watson M."/>
            <person name="Adriaenssens E.M."/>
            <person name="Foster-Nyarko E."/>
            <person name="Jarju S."/>
            <person name="Secka A."/>
            <person name="Antonio M."/>
            <person name="Oren A."/>
            <person name="Chaudhuri R.R."/>
            <person name="La Ragione R."/>
            <person name="Hildebrand F."/>
            <person name="Pallen M.J."/>
        </authorList>
    </citation>
    <scope>NUCLEOTIDE SEQUENCE</scope>
    <source>
        <strain evidence="5">14700</strain>
    </source>
</reference>
<dbReference type="Pfam" id="PF00248">
    <property type="entry name" value="Aldo_ket_red"/>
    <property type="match status" value="1"/>
</dbReference>
<dbReference type="SUPFAM" id="SSF46548">
    <property type="entry name" value="alpha-helical ferredoxin"/>
    <property type="match status" value="1"/>
</dbReference>
<dbReference type="GO" id="GO:0046872">
    <property type="term" value="F:metal ion binding"/>
    <property type="evidence" value="ECO:0007669"/>
    <property type="project" value="UniProtKB-KW"/>
</dbReference>
<dbReference type="EMBL" id="JADIMF010000122">
    <property type="protein sequence ID" value="MBO8469617.1"/>
    <property type="molecule type" value="Genomic_DNA"/>
</dbReference>
<dbReference type="PRINTS" id="PR00069">
    <property type="entry name" value="ALDKETRDTASE"/>
</dbReference>
<comment type="caution">
    <text evidence="5">The sequence shown here is derived from an EMBL/GenBank/DDBJ whole genome shotgun (WGS) entry which is preliminary data.</text>
</comment>
<dbReference type="Gene3D" id="3.30.70.20">
    <property type="match status" value="1"/>
</dbReference>
<dbReference type="GO" id="GO:0051536">
    <property type="term" value="F:iron-sulfur cluster binding"/>
    <property type="evidence" value="ECO:0007669"/>
    <property type="project" value="UniProtKB-KW"/>
</dbReference>
<evidence type="ECO:0000259" key="4">
    <source>
        <dbReference type="PROSITE" id="PS51379"/>
    </source>
</evidence>
<sequence>MNDLYGLNKKKLGFGLMRLPKTAVGEIDEKRTAAMVDRFLSEGFTYFDTAYSYPGSEDIFRKTVSSRHDRNEYTIATKLPSGMLAEGKTPEELFQTQLERTGLEYFDFYLLHAISESNINIFNKSNAWEFGKRMKAEGKIRHLGFSFHDTPEMLDRILTEHPEAEFVQLQINYLDWTSPRVQSCGVYEIARKHNKPIIIMEPVKGGILSMLNENLTEPFRKLSDASPASYALRYVAGLDGILAILSGMSTEEQLEDNIKTFSPVIPLTEKEKDAIAKVKEAIEELQTIECTACKYCVPGCPKKIDIPSIFRMLNDEAVLSDKTKAKTDYANLIKDGTHGRASECIKCGKCEKTCPQKLPIRELLSKAEAKLI</sequence>
<dbReference type="AlphaFoldDB" id="A0A9D9IC18"/>
<evidence type="ECO:0000256" key="1">
    <source>
        <dbReference type="ARBA" id="ARBA00022723"/>
    </source>
</evidence>
<dbReference type="PANTHER" id="PTHR43312">
    <property type="entry name" value="D-THREO-ALDOSE 1-DEHYDROGENASE"/>
    <property type="match status" value="1"/>
</dbReference>
<dbReference type="SUPFAM" id="SSF51430">
    <property type="entry name" value="NAD(P)-linked oxidoreductase"/>
    <property type="match status" value="1"/>
</dbReference>
<dbReference type="InterPro" id="IPR023210">
    <property type="entry name" value="NADP_OxRdtase_dom"/>
</dbReference>
<dbReference type="Gene3D" id="3.20.20.100">
    <property type="entry name" value="NADP-dependent oxidoreductase domain"/>
    <property type="match status" value="1"/>
</dbReference>
<dbReference type="PANTHER" id="PTHR43312:SF2">
    <property type="entry name" value="OXIDOREDUCTASE"/>
    <property type="match status" value="1"/>
</dbReference>
<dbReference type="PROSITE" id="PS51379">
    <property type="entry name" value="4FE4S_FER_2"/>
    <property type="match status" value="1"/>
</dbReference>
<evidence type="ECO:0000256" key="3">
    <source>
        <dbReference type="ARBA" id="ARBA00023014"/>
    </source>
</evidence>
<dbReference type="Pfam" id="PF13187">
    <property type="entry name" value="Fer4_9"/>
    <property type="match status" value="1"/>
</dbReference>
<evidence type="ECO:0000313" key="6">
    <source>
        <dbReference type="Proteomes" id="UP000810292"/>
    </source>
</evidence>
<keyword evidence="3" id="KW-0411">Iron-sulfur</keyword>
<keyword evidence="1" id="KW-0479">Metal-binding</keyword>